<gene>
    <name evidence="2" type="ORF">AVDCRST_MAG30-1168</name>
</gene>
<accession>A0A6J4S1R7</accession>
<evidence type="ECO:0000313" key="2">
    <source>
        <dbReference type="EMBL" id="CAA9487221.1"/>
    </source>
</evidence>
<feature type="non-terminal residue" evidence="2">
    <location>
        <position position="1"/>
    </location>
</feature>
<name>A0A6J4S1R7_9ACTN</name>
<protein>
    <submittedName>
        <fullName evidence="2">Uncharacterized protein</fullName>
    </submittedName>
</protein>
<reference evidence="2" key="1">
    <citation type="submission" date="2020-02" db="EMBL/GenBank/DDBJ databases">
        <authorList>
            <person name="Meier V. D."/>
        </authorList>
    </citation>
    <scope>NUCLEOTIDE SEQUENCE</scope>
    <source>
        <strain evidence="2">AVDCRST_MAG30</strain>
    </source>
</reference>
<sequence length="111" mass="11692">ARRVPAPADRGPARPQARPRGAGATRRARRGDRRARAARARRAPCGRVAARRLRHPPGDVLRLHRVAGAARGAPGGAGSRPVLLAHRRVAVGRAGARDLGALALVLPRARV</sequence>
<evidence type="ECO:0000256" key="1">
    <source>
        <dbReference type="SAM" id="MobiDB-lite"/>
    </source>
</evidence>
<feature type="compositionally biased region" description="Basic residues" evidence="1">
    <location>
        <begin position="26"/>
        <end position="47"/>
    </location>
</feature>
<proteinExistence type="predicted"/>
<feature type="region of interest" description="Disordered" evidence="1">
    <location>
        <begin position="1"/>
        <end position="47"/>
    </location>
</feature>
<feature type="non-terminal residue" evidence="2">
    <location>
        <position position="111"/>
    </location>
</feature>
<feature type="compositionally biased region" description="Low complexity" evidence="1">
    <location>
        <begin position="1"/>
        <end position="25"/>
    </location>
</feature>
<organism evidence="2">
    <name type="scientific">uncultured Solirubrobacteraceae bacterium</name>
    <dbReference type="NCBI Taxonomy" id="1162706"/>
    <lineage>
        <taxon>Bacteria</taxon>
        <taxon>Bacillati</taxon>
        <taxon>Actinomycetota</taxon>
        <taxon>Thermoleophilia</taxon>
        <taxon>Solirubrobacterales</taxon>
        <taxon>Solirubrobacteraceae</taxon>
        <taxon>environmental samples</taxon>
    </lineage>
</organism>
<dbReference type="EMBL" id="CADCVS010000178">
    <property type="protein sequence ID" value="CAA9487221.1"/>
    <property type="molecule type" value="Genomic_DNA"/>
</dbReference>
<dbReference type="AlphaFoldDB" id="A0A6J4S1R7"/>